<evidence type="ECO:0000259" key="2">
    <source>
        <dbReference type="SMART" id="SM00507"/>
    </source>
</evidence>
<feature type="region of interest" description="Disordered" evidence="1">
    <location>
        <begin position="115"/>
        <end position="142"/>
    </location>
</feature>
<keyword evidence="4" id="KW-1185">Reference proteome</keyword>
<dbReference type="Proteomes" id="UP001595965">
    <property type="component" value="Unassembled WGS sequence"/>
</dbReference>
<dbReference type="Pfam" id="PF01844">
    <property type="entry name" value="HNH"/>
    <property type="match status" value="1"/>
</dbReference>
<dbReference type="Gene3D" id="1.10.30.50">
    <property type="match status" value="1"/>
</dbReference>
<sequence>MPQPDGGANGSVAAAGPSRAPVAYTHTNTPATTIAGSAGARVPVIAVPVNALDLIGLRHALALMAPAAGPTPDALYTRPAIASPDGPEAEAIDRIQALEALKSACAAAQARETAALHSRRTQSEAAQGIPEARRGRGLPGEVGLARRTGARGSKHLRLALNLVADLPHTLEALTTGRISEDQAAAIDHQTHWLTPRQRQTADSALADRIEFLGRRELVQEAQAAAQGQDPATALQRQEQSCRERHLSLKPAETNPGMAYLTALLPIAQAAACYQNLTTAAASTIAEGDAVERSPQQVLTDLFVQRLTGQATAEAVPVEIQLIMTDTALLKATGNASGSVGEDSEAGTEASAGANADLPAWLPGHGPIPAPVARRTITDTEAEVFIRRLYTAPATGQLVAMDSHRRVFSGLLRHMVLLRDGICRTPYCDAPIRHIDHATPHRDGGRTAWDNASGLCVRCNHTKENPGWTHHASADELRVTTPTGHEYTNHPRPLTPPPEPEHASTGPSPAEPPLRAPGQSRVIACSTNTAVTATLPDNTSNEVPVGSPTGSMRPRATPRSRGSALRSTLRRETARASMQPSHASSLEATLRKSLASHQTRGGPCPRSFITTPCGP</sequence>
<feature type="region of interest" description="Disordered" evidence="1">
    <location>
        <begin position="592"/>
        <end position="614"/>
    </location>
</feature>
<proteinExistence type="predicted"/>
<dbReference type="SMART" id="SM00507">
    <property type="entry name" value="HNHc"/>
    <property type="match status" value="1"/>
</dbReference>
<feature type="domain" description="HNH nuclease" evidence="2">
    <location>
        <begin position="410"/>
        <end position="460"/>
    </location>
</feature>
<dbReference type="EMBL" id="JBHSEN010000001">
    <property type="protein sequence ID" value="MFC4429768.1"/>
    <property type="molecule type" value="Genomic_DNA"/>
</dbReference>
<evidence type="ECO:0000313" key="3">
    <source>
        <dbReference type="EMBL" id="MFC4429768.1"/>
    </source>
</evidence>
<gene>
    <name evidence="3" type="ORF">ACFO0K_08755</name>
</gene>
<evidence type="ECO:0000313" key="4">
    <source>
        <dbReference type="Proteomes" id="UP001595965"/>
    </source>
</evidence>
<protein>
    <submittedName>
        <fullName evidence="3">HNH endonuclease</fullName>
    </submittedName>
</protein>
<accession>A0ABV8XYM5</accession>
<dbReference type="CDD" id="cd00085">
    <property type="entry name" value="HNHc"/>
    <property type="match status" value="1"/>
</dbReference>
<feature type="region of interest" description="Disordered" evidence="1">
    <location>
        <begin position="529"/>
        <end position="566"/>
    </location>
</feature>
<dbReference type="GO" id="GO:0004519">
    <property type="term" value="F:endonuclease activity"/>
    <property type="evidence" value="ECO:0007669"/>
    <property type="project" value="UniProtKB-KW"/>
</dbReference>
<dbReference type="InterPro" id="IPR003615">
    <property type="entry name" value="HNH_nuc"/>
</dbReference>
<comment type="caution">
    <text evidence="3">The sequence shown here is derived from an EMBL/GenBank/DDBJ whole genome shotgun (WGS) entry which is preliminary data.</text>
</comment>
<reference evidence="4" key="1">
    <citation type="journal article" date="2019" name="Int. J. Syst. Evol. Microbiol.">
        <title>The Global Catalogue of Microorganisms (GCM) 10K type strain sequencing project: providing services to taxonomists for standard genome sequencing and annotation.</title>
        <authorList>
            <consortium name="The Broad Institute Genomics Platform"/>
            <consortium name="The Broad Institute Genome Sequencing Center for Infectious Disease"/>
            <person name="Wu L."/>
            <person name="Ma J."/>
        </authorList>
    </citation>
    <scope>NUCLEOTIDE SEQUENCE [LARGE SCALE GENOMIC DNA]</scope>
    <source>
        <strain evidence="4">CGMCC 1.12125</strain>
    </source>
</reference>
<keyword evidence="3" id="KW-0378">Hydrolase</keyword>
<name>A0ABV8XYM5_9MICC</name>
<dbReference type="RefSeq" id="WP_344227802.1">
    <property type="nucleotide sequence ID" value="NZ_BAAALH010000002.1"/>
</dbReference>
<organism evidence="3 4">
    <name type="scientific">Citricoccus alkalitolerans</name>
    <dbReference type="NCBI Taxonomy" id="246603"/>
    <lineage>
        <taxon>Bacteria</taxon>
        <taxon>Bacillati</taxon>
        <taxon>Actinomycetota</taxon>
        <taxon>Actinomycetes</taxon>
        <taxon>Micrococcales</taxon>
        <taxon>Micrococcaceae</taxon>
        <taxon>Citricoccus</taxon>
    </lineage>
</organism>
<feature type="region of interest" description="Disordered" evidence="1">
    <location>
        <begin position="481"/>
        <end position="516"/>
    </location>
</feature>
<dbReference type="InterPro" id="IPR002711">
    <property type="entry name" value="HNH"/>
</dbReference>
<feature type="compositionally biased region" description="Polar residues" evidence="1">
    <location>
        <begin position="529"/>
        <end position="541"/>
    </location>
</feature>
<keyword evidence="3" id="KW-0255">Endonuclease</keyword>
<evidence type="ECO:0000256" key="1">
    <source>
        <dbReference type="SAM" id="MobiDB-lite"/>
    </source>
</evidence>
<keyword evidence="3" id="KW-0540">Nuclease</keyword>